<gene>
    <name evidence="1" type="ORF">UV11_C0001G0029</name>
</gene>
<proteinExistence type="predicted"/>
<dbReference type="EMBL" id="LCDF01000001">
    <property type="protein sequence ID" value="KKS48934.1"/>
    <property type="molecule type" value="Genomic_DNA"/>
</dbReference>
<evidence type="ECO:0008006" key="3">
    <source>
        <dbReference type="Google" id="ProtNLM"/>
    </source>
</evidence>
<dbReference type="SUPFAM" id="SSF53955">
    <property type="entry name" value="Lysozyme-like"/>
    <property type="match status" value="1"/>
</dbReference>
<evidence type="ECO:0000313" key="1">
    <source>
        <dbReference type="EMBL" id="KKS48934.1"/>
    </source>
</evidence>
<evidence type="ECO:0000313" key="2">
    <source>
        <dbReference type="Proteomes" id="UP000034036"/>
    </source>
</evidence>
<comment type="caution">
    <text evidence="1">The sequence shown here is derived from an EMBL/GenBank/DDBJ whole genome shotgun (WGS) entry which is preliminary data.</text>
</comment>
<dbReference type="Gene3D" id="1.10.530.10">
    <property type="match status" value="1"/>
</dbReference>
<reference evidence="1 2" key="1">
    <citation type="journal article" date="2015" name="Nature">
        <title>rRNA introns, odd ribosomes, and small enigmatic genomes across a large radiation of phyla.</title>
        <authorList>
            <person name="Brown C.T."/>
            <person name="Hug L.A."/>
            <person name="Thomas B.C."/>
            <person name="Sharon I."/>
            <person name="Castelle C.J."/>
            <person name="Singh A."/>
            <person name="Wilkins M.J."/>
            <person name="Williams K.H."/>
            <person name="Banfield J.F."/>
        </authorList>
    </citation>
    <scope>NUCLEOTIDE SEQUENCE [LARGE SCALE GENOMIC DNA]</scope>
</reference>
<sequence>MSKNKLKRFAQGFIPFLAFNIPFPYFAQINQFEYRAPVDIQEEVKSEAMIIEARRAEKIDSYFRNRNMPLEGYGFKLVKEAQKYELDWRLMPAIAVRESSGGKNACGNNPFGWGSCRIGFKSIDEAIETIARNISGNNPNTKKYYSTGDLYKKLERYNGRAVITYPEEVLAIMDSFEFEVLTFAK</sequence>
<protein>
    <recommendedName>
        <fullName evidence="3">Mannosyl-glycoprotein endo-beta-N-acetylglucosamidase-like domain-containing protein</fullName>
    </recommendedName>
</protein>
<organism evidence="1 2">
    <name type="scientific">Candidatus Giovannonibacteria bacterium GW2011_GWF2_42_19</name>
    <dbReference type="NCBI Taxonomy" id="1618659"/>
    <lineage>
        <taxon>Bacteria</taxon>
        <taxon>Candidatus Giovannoniibacteriota</taxon>
    </lineage>
</organism>
<accession>A0A0G0ZJT2</accession>
<dbReference type="InterPro" id="IPR023346">
    <property type="entry name" value="Lysozyme-like_dom_sf"/>
</dbReference>
<name>A0A0G0ZJT2_9BACT</name>
<dbReference type="Proteomes" id="UP000034036">
    <property type="component" value="Unassembled WGS sequence"/>
</dbReference>
<dbReference type="STRING" id="1618659.UV11_C0001G0029"/>
<dbReference type="AlphaFoldDB" id="A0A0G0ZJT2"/>